<sequence length="269" mass="29341">MLRLNRTTRVALAVITVIALGFMYIPLFVIVMNSFNSSRVSGWPIPGFSLEWWGKALTNPAVHAALLNSVIVASVATAFALLLGTLAAFALQRFRFFGKQTVNLLIVLPITLPGIVTGVALSNTYFQVLKPMGINVGYWGMIIAHATFCVVMVFNNVIARLRRMHPNLDEASMDLGAGIGQTFRLVTFPQFRSAFIAGGLLAFALSFDEIVVTIFTAPPGVETLPLWIMNQMARPNEVNQVNVVATVMILLSLIPVYISQRVSAVTDAK</sequence>
<organism evidence="10 11">
    <name type="scientific">Leucobacter chromiiresistens</name>
    <dbReference type="NCBI Taxonomy" id="1079994"/>
    <lineage>
        <taxon>Bacteria</taxon>
        <taxon>Bacillati</taxon>
        <taxon>Actinomycetota</taxon>
        <taxon>Actinomycetes</taxon>
        <taxon>Micrococcales</taxon>
        <taxon>Microbacteriaceae</taxon>
        <taxon>Leucobacter</taxon>
    </lineage>
</organism>
<dbReference type="SUPFAM" id="SSF161098">
    <property type="entry name" value="MetI-like"/>
    <property type="match status" value="1"/>
</dbReference>
<dbReference type="PANTHER" id="PTHR43848">
    <property type="entry name" value="PUTRESCINE TRANSPORT SYSTEM PERMEASE PROTEIN POTI"/>
    <property type="match status" value="1"/>
</dbReference>
<evidence type="ECO:0000313" key="10">
    <source>
        <dbReference type="EMBL" id="SDQ07087.1"/>
    </source>
</evidence>
<evidence type="ECO:0000256" key="5">
    <source>
        <dbReference type="ARBA" id="ARBA00022692"/>
    </source>
</evidence>
<dbReference type="Pfam" id="PF00528">
    <property type="entry name" value="BPD_transp_1"/>
    <property type="match status" value="1"/>
</dbReference>
<keyword evidence="5 8" id="KW-0812">Transmembrane</keyword>
<feature type="domain" description="ABC transmembrane type-1" evidence="9">
    <location>
        <begin position="66"/>
        <end position="259"/>
    </location>
</feature>
<evidence type="ECO:0000256" key="2">
    <source>
        <dbReference type="ARBA" id="ARBA00007069"/>
    </source>
</evidence>
<feature type="transmembrane region" description="Helical" evidence="8">
    <location>
        <begin position="102"/>
        <end position="126"/>
    </location>
</feature>
<dbReference type="InterPro" id="IPR000515">
    <property type="entry name" value="MetI-like"/>
</dbReference>
<gene>
    <name evidence="10" type="ORF">SAMN04488565_0248</name>
</gene>
<feature type="transmembrane region" description="Helical" evidence="8">
    <location>
        <begin position="238"/>
        <end position="259"/>
    </location>
</feature>
<feature type="transmembrane region" description="Helical" evidence="8">
    <location>
        <begin position="12"/>
        <end position="35"/>
    </location>
</feature>
<dbReference type="PROSITE" id="PS50928">
    <property type="entry name" value="ABC_TM1"/>
    <property type="match status" value="1"/>
</dbReference>
<proteinExistence type="inferred from homology"/>
<dbReference type="EMBL" id="FNKB01000001">
    <property type="protein sequence ID" value="SDQ07087.1"/>
    <property type="molecule type" value="Genomic_DNA"/>
</dbReference>
<dbReference type="OrthoDB" id="6496035at2"/>
<dbReference type="RefSeq" id="WP_010155998.1">
    <property type="nucleotide sequence ID" value="NZ_FNKB01000001.1"/>
</dbReference>
<feature type="transmembrane region" description="Helical" evidence="8">
    <location>
        <begin position="138"/>
        <end position="158"/>
    </location>
</feature>
<evidence type="ECO:0000256" key="1">
    <source>
        <dbReference type="ARBA" id="ARBA00004651"/>
    </source>
</evidence>
<dbReference type="Gene3D" id="1.10.3720.10">
    <property type="entry name" value="MetI-like"/>
    <property type="match status" value="1"/>
</dbReference>
<protein>
    <submittedName>
        <fullName evidence="10">Putative spermidine/putrescine transport system permease protein</fullName>
    </submittedName>
</protein>
<keyword evidence="3 8" id="KW-0813">Transport</keyword>
<evidence type="ECO:0000256" key="8">
    <source>
        <dbReference type="RuleBase" id="RU363032"/>
    </source>
</evidence>
<keyword evidence="4" id="KW-1003">Cell membrane</keyword>
<dbReference type="STRING" id="1079994.SAMN04488565_0248"/>
<reference evidence="10 11" key="1">
    <citation type="submission" date="2016-10" db="EMBL/GenBank/DDBJ databases">
        <authorList>
            <person name="de Groot N.N."/>
        </authorList>
    </citation>
    <scope>NUCLEOTIDE SEQUENCE [LARGE SCALE GENOMIC DNA]</scope>
    <source>
        <strain evidence="10 11">DSM 22788</strain>
    </source>
</reference>
<dbReference type="InterPro" id="IPR051789">
    <property type="entry name" value="Bact_Polyamine_Transport"/>
</dbReference>
<evidence type="ECO:0000256" key="4">
    <source>
        <dbReference type="ARBA" id="ARBA00022475"/>
    </source>
</evidence>
<evidence type="ECO:0000259" key="9">
    <source>
        <dbReference type="PROSITE" id="PS50928"/>
    </source>
</evidence>
<dbReference type="eggNOG" id="COG1177">
    <property type="taxonomic scope" value="Bacteria"/>
</dbReference>
<name>A0A1H0XVY6_9MICO</name>
<feature type="transmembrane region" description="Helical" evidence="8">
    <location>
        <begin position="194"/>
        <end position="218"/>
    </location>
</feature>
<keyword evidence="7 8" id="KW-0472">Membrane</keyword>
<comment type="subcellular location">
    <subcellularLocation>
        <location evidence="1 8">Cell membrane</location>
        <topology evidence="1 8">Multi-pass membrane protein</topology>
    </subcellularLocation>
</comment>
<evidence type="ECO:0000256" key="7">
    <source>
        <dbReference type="ARBA" id="ARBA00023136"/>
    </source>
</evidence>
<dbReference type="AlphaFoldDB" id="A0A1H0XVY6"/>
<evidence type="ECO:0000256" key="6">
    <source>
        <dbReference type="ARBA" id="ARBA00022989"/>
    </source>
</evidence>
<evidence type="ECO:0000256" key="3">
    <source>
        <dbReference type="ARBA" id="ARBA00022448"/>
    </source>
</evidence>
<accession>A0A1H0XVY6</accession>
<dbReference type="CDD" id="cd06261">
    <property type="entry name" value="TM_PBP2"/>
    <property type="match status" value="1"/>
</dbReference>
<comment type="similarity">
    <text evidence="2">Belongs to the binding-protein-dependent transport system permease family. CysTW subfamily.</text>
</comment>
<dbReference type="Proteomes" id="UP000182690">
    <property type="component" value="Unassembled WGS sequence"/>
</dbReference>
<dbReference type="InterPro" id="IPR035906">
    <property type="entry name" value="MetI-like_sf"/>
</dbReference>
<feature type="transmembrane region" description="Helical" evidence="8">
    <location>
        <begin position="65"/>
        <end position="90"/>
    </location>
</feature>
<dbReference type="GO" id="GO:0055085">
    <property type="term" value="P:transmembrane transport"/>
    <property type="evidence" value="ECO:0007669"/>
    <property type="project" value="InterPro"/>
</dbReference>
<evidence type="ECO:0000313" key="11">
    <source>
        <dbReference type="Proteomes" id="UP000182690"/>
    </source>
</evidence>
<dbReference type="PANTHER" id="PTHR43848:SF2">
    <property type="entry name" value="PUTRESCINE TRANSPORT SYSTEM PERMEASE PROTEIN POTI"/>
    <property type="match status" value="1"/>
</dbReference>
<dbReference type="GO" id="GO:0005886">
    <property type="term" value="C:plasma membrane"/>
    <property type="evidence" value="ECO:0007669"/>
    <property type="project" value="UniProtKB-SubCell"/>
</dbReference>
<keyword evidence="6 8" id="KW-1133">Transmembrane helix</keyword>